<proteinExistence type="predicted"/>
<feature type="signal peptide" evidence="1">
    <location>
        <begin position="1"/>
        <end position="18"/>
    </location>
</feature>
<evidence type="ECO:0000313" key="3">
    <source>
        <dbReference type="Proteomes" id="UP001353858"/>
    </source>
</evidence>
<name>A0AAN7Q5T2_9COLE</name>
<protein>
    <recommendedName>
        <fullName evidence="4">Receptor-binding cancer antigen expressed on SiSo cells</fullName>
    </recommendedName>
</protein>
<accession>A0AAN7Q5T2</accession>
<evidence type="ECO:0008006" key="4">
    <source>
        <dbReference type="Google" id="ProtNLM"/>
    </source>
</evidence>
<dbReference type="AlphaFoldDB" id="A0AAN7Q5T2"/>
<comment type="caution">
    <text evidence="2">The sequence shown here is derived from an EMBL/GenBank/DDBJ whole genome shotgun (WGS) entry which is preliminary data.</text>
</comment>
<evidence type="ECO:0000313" key="2">
    <source>
        <dbReference type="EMBL" id="KAK4881120.1"/>
    </source>
</evidence>
<keyword evidence="3" id="KW-1185">Reference proteome</keyword>
<sequence length="231" mass="27281">MFKSIFFFIISAFKRALCCFRRRKRVNDFVPLTQVGVVSDQSPMSTETENWSDWNEPILNEHSKPNSVQEHIEYYRQQAIAARQIKEEVSETQENFFDDMTPRITKQPILYINEEKEESNTFNKLSLAPDSVNILSQELEEWDEDTGWEDQTLDVDAREALKETRRQARQKKLYEQQQRKQEKFARPVLGSKINVQKKEYCCISEPVEEEVRGDLELDDVPLEQSHENALK</sequence>
<dbReference type="EMBL" id="JARPUR010000002">
    <property type="protein sequence ID" value="KAK4881120.1"/>
    <property type="molecule type" value="Genomic_DNA"/>
</dbReference>
<evidence type="ECO:0000256" key="1">
    <source>
        <dbReference type="SAM" id="SignalP"/>
    </source>
</evidence>
<dbReference type="InterPro" id="IPR017025">
    <property type="entry name" value="Cancer-assoc_antigen_RCAS1"/>
</dbReference>
<feature type="chain" id="PRO_5043046264" description="Receptor-binding cancer antigen expressed on SiSo cells" evidence="1">
    <location>
        <begin position="19"/>
        <end position="231"/>
    </location>
</feature>
<dbReference type="PANTHER" id="PTHR15208:SF2">
    <property type="entry name" value="RECEPTOR-BINDING CANCER ANTIGEN EXPRESSED ON SISO CELLS"/>
    <property type="match status" value="1"/>
</dbReference>
<organism evidence="2 3">
    <name type="scientific">Aquatica leii</name>
    <dbReference type="NCBI Taxonomy" id="1421715"/>
    <lineage>
        <taxon>Eukaryota</taxon>
        <taxon>Metazoa</taxon>
        <taxon>Ecdysozoa</taxon>
        <taxon>Arthropoda</taxon>
        <taxon>Hexapoda</taxon>
        <taxon>Insecta</taxon>
        <taxon>Pterygota</taxon>
        <taxon>Neoptera</taxon>
        <taxon>Endopterygota</taxon>
        <taxon>Coleoptera</taxon>
        <taxon>Polyphaga</taxon>
        <taxon>Elateriformia</taxon>
        <taxon>Elateroidea</taxon>
        <taxon>Lampyridae</taxon>
        <taxon>Luciolinae</taxon>
        <taxon>Aquatica</taxon>
    </lineage>
</organism>
<dbReference type="Proteomes" id="UP001353858">
    <property type="component" value="Unassembled WGS sequence"/>
</dbReference>
<dbReference type="PANTHER" id="PTHR15208">
    <property type="entry name" value="RECEPTOR-BINDING CANCER ANTIGEN EXPRESSED ON SISO CELLS CANCER ASSOCIATED SURFACE ANTIGEN RCAS1 ESTROGEN RECEPTOR-BINDING FRAGMENT- ASSOCIATED GENE 9 PROTEIN"/>
    <property type="match status" value="1"/>
</dbReference>
<reference evidence="3" key="1">
    <citation type="submission" date="2023-01" db="EMBL/GenBank/DDBJ databases">
        <title>Key to firefly adult light organ development and bioluminescence: homeobox transcription factors regulate luciferase expression and transportation to peroxisome.</title>
        <authorList>
            <person name="Fu X."/>
        </authorList>
    </citation>
    <scope>NUCLEOTIDE SEQUENCE [LARGE SCALE GENOMIC DNA]</scope>
</reference>
<gene>
    <name evidence="2" type="ORF">RN001_004439</name>
</gene>
<keyword evidence="1" id="KW-0732">Signal</keyword>
<dbReference type="GO" id="GO:0030141">
    <property type="term" value="C:secretory granule"/>
    <property type="evidence" value="ECO:0007669"/>
    <property type="project" value="TreeGrafter"/>
</dbReference>